<dbReference type="PROSITE" id="PS00658">
    <property type="entry name" value="FORK_HEAD_2"/>
    <property type="match status" value="1"/>
</dbReference>
<dbReference type="EMBL" id="AFYH01069454">
    <property type="status" value="NOT_ANNOTATED_CDS"/>
    <property type="molecule type" value="Genomic_DNA"/>
</dbReference>
<dbReference type="InParanoid" id="H3B0U2"/>
<dbReference type="PROSITE" id="PS50039">
    <property type="entry name" value="FORK_HEAD_3"/>
    <property type="match status" value="1"/>
</dbReference>
<dbReference type="FunFam" id="1.10.10.10:FF:000016">
    <property type="entry name" value="Forkhead box protein I1"/>
    <property type="match status" value="1"/>
</dbReference>
<feature type="region of interest" description="Disordered" evidence="7">
    <location>
        <begin position="168"/>
        <end position="215"/>
    </location>
</feature>
<reference evidence="9" key="3">
    <citation type="submission" date="2025-09" db="UniProtKB">
        <authorList>
            <consortium name="Ensembl"/>
        </authorList>
    </citation>
    <scope>IDENTIFICATION</scope>
</reference>
<dbReference type="STRING" id="7897.ENSLACP00000015513"/>
<feature type="domain" description="Fork-head" evidence="8">
    <location>
        <begin position="80"/>
        <end position="174"/>
    </location>
</feature>
<evidence type="ECO:0000313" key="9">
    <source>
        <dbReference type="Ensembl" id="ENSLACP00000015513.1"/>
    </source>
</evidence>
<evidence type="ECO:0000259" key="8">
    <source>
        <dbReference type="PROSITE" id="PS50039"/>
    </source>
</evidence>
<dbReference type="GO" id="GO:0030154">
    <property type="term" value="P:cell differentiation"/>
    <property type="evidence" value="ECO:0007669"/>
    <property type="project" value="TreeGrafter"/>
</dbReference>
<dbReference type="eggNOG" id="KOG2294">
    <property type="taxonomic scope" value="Eukaryota"/>
</dbReference>
<evidence type="ECO:0000256" key="7">
    <source>
        <dbReference type="SAM" id="MobiDB-lite"/>
    </source>
</evidence>
<dbReference type="GeneTree" id="ENSGT00940000162251"/>
<dbReference type="SUPFAM" id="SSF46785">
    <property type="entry name" value="Winged helix' DNA-binding domain"/>
    <property type="match status" value="1"/>
</dbReference>
<dbReference type="GO" id="GO:0000981">
    <property type="term" value="F:DNA-binding transcription factor activity, RNA polymerase II-specific"/>
    <property type="evidence" value="ECO:0007669"/>
    <property type="project" value="TreeGrafter"/>
</dbReference>
<keyword evidence="10" id="KW-1185">Reference proteome</keyword>
<dbReference type="PANTHER" id="PTHR11829">
    <property type="entry name" value="FORKHEAD BOX PROTEIN"/>
    <property type="match status" value="1"/>
</dbReference>
<feature type="compositionally biased region" description="Basic and acidic residues" evidence="7">
    <location>
        <begin position="387"/>
        <end position="414"/>
    </location>
</feature>
<dbReference type="Pfam" id="PF00250">
    <property type="entry name" value="Forkhead"/>
    <property type="match status" value="1"/>
</dbReference>
<feature type="region of interest" description="Disordered" evidence="7">
    <location>
        <begin position="350"/>
        <end position="414"/>
    </location>
</feature>
<dbReference type="InterPro" id="IPR018122">
    <property type="entry name" value="TF_fork_head_CS_1"/>
</dbReference>
<dbReference type="InterPro" id="IPR036388">
    <property type="entry name" value="WH-like_DNA-bd_sf"/>
</dbReference>
<protein>
    <submittedName>
        <fullName evidence="9">Forkhead box L1</fullName>
    </submittedName>
</protein>
<keyword evidence="2" id="KW-0805">Transcription regulation</keyword>
<evidence type="ECO:0000256" key="1">
    <source>
        <dbReference type="ARBA" id="ARBA00004123"/>
    </source>
</evidence>
<dbReference type="InterPro" id="IPR047514">
    <property type="entry name" value="FH_FOXL1"/>
</dbReference>
<dbReference type="FunCoup" id="H3B0U2">
    <property type="interactions" value="670"/>
</dbReference>
<feature type="compositionally biased region" description="Polar residues" evidence="7">
    <location>
        <begin position="370"/>
        <end position="386"/>
    </location>
</feature>
<organism evidence="9 10">
    <name type="scientific">Latimeria chalumnae</name>
    <name type="common">Coelacanth</name>
    <dbReference type="NCBI Taxonomy" id="7897"/>
    <lineage>
        <taxon>Eukaryota</taxon>
        <taxon>Metazoa</taxon>
        <taxon>Chordata</taxon>
        <taxon>Craniata</taxon>
        <taxon>Vertebrata</taxon>
        <taxon>Euteleostomi</taxon>
        <taxon>Coelacanthiformes</taxon>
        <taxon>Coelacanthidae</taxon>
        <taxon>Latimeria</taxon>
    </lineage>
</organism>
<dbReference type="InterPro" id="IPR036390">
    <property type="entry name" value="WH_DNA-bd_sf"/>
</dbReference>
<dbReference type="GO" id="GO:0005634">
    <property type="term" value="C:nucleus"/>
    <property type="evidence" value="ECO:0007669"/>
    <property type="project" value="UniProtKB-SubCell"/>
</dbReference>
<feature type="compositionally biased region" description="Basic and acidic residues" evidence="7">
    <location>
        <begin position="198"/>
        <end position="215"/>
    </location>
</feature>
<proteinExistence type="predicted"/>
<dbReference type="PANTHER" id="PTHR11829:SF204">
    <property type="entry name" value="FORKHEAD BOX PROTEIN L1"/>
    <property type="match status" value="1"/>
</dbReference>
<reference evidence="10" key="1">
    <citation type="submission" date="2011-08" db="EMBL/GenBank/DDBJ databases">
        <title>The draft genome of Latimeria chalumnae.</title>
        <authorList>
            <person name="Di Palma F."/>
            <person name="Alfoldi J."/>
            <person name="Johnson J."/>
            <person name="Berlin A."/>
            <person name="Gnerre S."/>
            <person name="Jaffe D."/>
            <person name="MacCallum I."/>
            <person name="Young S."/>
            <person name="Walker B.J."/>
            <person name="Lander E."/>
            <person name="Lindblad-Toh K."/>
        </authorList>
    </citation>
    <scope>NUCLEOTIDE SEQUENCE [LARGE SCALE GENOMIC DNA]</scope>
    <source>
        <strain evidence="10">Wild caught</strain>
    </source>
</reference>
<evidence type="ECO:0000256" key="2">
    <source>
        <dbReference type="ARBA" id="ARBA00023015"/>
    </source>
</evidence>
<dbReference type="GO" id="GO:0000978">
    <property type="term" value="F:RNA polymerase II cis-regulatory region sequence-specific DNA binding"/>
    <property type="evidence" value="ECO:0007669"/>
    <property type="project" value="TreeGrafter"/>
</dbReference>
<keyword evidence="3 6" id="KW-0238">DNA-binding</keyword>
<name>H3B0U2_LATCH</name>
<evidence type="ECO:0000256" key="6">
    <source>
        <dbReference type="PROSITE-ProRule" id="PRU00089"/>
    </source>
</evidence>
<dbReference type="HOGENOM" id="CLU_591277_0_0_1"/>
<evidence type="ECO:0000313" key="10">
    <source>
        <dbReference type="Proteomes" id="UP000008672"/>
    </source>
</evidence>
<dbReference type="AlphaFoldDB" id="H3B0U2"/>
<dbReference type="PROSITE" id="PS00657">
    <property type="entry name" value="FORK_HEAD_1"/>
    <property type="match status" value="1"/>
</dbReference>
<dbReference type="Ensembl" id="ENSLACT00000015621.1">
    <property type="protein sequence ID" value="ENSLACP00000015513.1"/>
    <property type="gene ID" value="ENSLACG00000013657.1"/>
</dbReference>
<dbReference type="Proteomes" id="UP000008672">
    <property type="component" value="Unassembled WGS sequence"/>
</dbReference>
<accession>H3B0U2</accession>
<feature type="DNA-binding region" description="Fork-head" evidence="6">
    <location>
        <begin position="80"/>
        <end position="174"/>
    </location>
</feature>
<sequence>KPWRPGITFSPRNTLDTTLENGLAMSQIYSSHLQQLTGQRASLNLNGSSMVYLYGGDRGMLPALGFPSSSMITRQESPQKPPYSYIALIAMAIKNAPEQKVTLNGIYQFIMDRFPFYQDNKQGWQNSIRHNLSLNDCFVKVPREKGRPGKGSYWTLDSRCLDMFEHGNYRRRKRKPKAPVSQEHKEAKKNKPASAEKYLSEKFSDGKSVRGSDRKASTGILEATDDKNTGSKCNNASLGVLILSDGEGNHIRSFTCTKVPFSPNNPNKPDVTSATWQDSLQSPFFSSFPISVPCTPSKDTMVNNGESFSYTSKKNAYHTSVAAGVNFENLSTSSPQMIVQYSDSSTHMNSVDAYSKQKETTQIPGRRSKSFSIDSILSNKNNGSQPKESHYSDEGLDHDTTTADMETPRSRHDNNSILGSSHIFPAFNGSLVLDSQIHSRLYQIGLPLCSYLPIPFAETFFHL</sequence>
<reference evidence="9" key="2">
    <citation type="submission" date="2025-08" db="UniProtKB">
        <authorList>
            <consortium name="Ensembl"/>
        </authorList>
    </citation>
    <scope>IDENTIFICATION</scope>
</reference>
<gene>
    <name evidence="9" type="primary">FOXL1</name>
</gene>
<evidence type="ECO:0000256" key="3">
    <source>
        <dbReference type="ARBA" id="ARBA00023125"/>
    </source>
</evidence>
<dbReference type="CDD" id="cd20027">
    <property type="entry name" value="FH_FOXL1"/>
    <property type="match status" value="1"/>
</dbReference>
<dbReference type="GO" id="GO:0009653">
    <property type="term" value="P:anatomical structure morphogenesis"/>
    <property type="evidence" value="ECO:0007669"/>
    <property type="project" value="TreeGrafter"/>
</dbReference>
<dbReference type="InterPro" id="IPR050211">
    <property type="entry name" value="FOX_domain-containing"/>
</dbReference>
<dbReference type="InterPro" id="IPR001766">
    <property type="entry name" value="Fork_head_dom"/>
</dbReference>
<keyword evidence="4" id="KW-0804">Transcription</keyword>
<dbReference type="InterPro" id="IPR030456">
    <property type="entry name" value="TF_fork_head_CS_2"/>
</dbReference>
<keyword evidence="5 6" id="KW-0539">Nucleus</keyword>
<dbReference type="PRINTS" id="PR00053">
    <property type="entry name" value="FORKHEAD"/>
</dbReference>
<dbReference type="SMART" id="SM00339">
    <property type="entry name" value="FH"/>
    <property type="match status" value="1"/>
</dbReference>
<evidence type="ECO:0000256" key="5">
    <source>
        <dbReference type="ARBA" id="ARBA00023242"/>
    </source>
</evidence>
<comment type="subcellular location">
    <subcellularLocation>
        <location evidence="1 6">Nucleus</location>
    </subcellularLocation>
</comment>
<dbReference type="Gene3D" id="1.10.10.10">
    <property type="entry name" value="Winged helix-like DNA-binding domain superfamily/Winged helix DNA-binding domain"/>
    <property type="match status" value="1"/>
</dbReference>
<evidence type="ECO:0000256" key="4">
    <source>
        <dbReference type="ARBA" id="ARBA00023163"/>
    </source>
</evidence>